<comment type="caution">
    <text evidence="5">The sequence shown here is derived from an EMBL/GenBank/DDBJ whole genome shotgun (WGS) entry which is preliminary data.</text>
</comment>
<evidence type="ECO:0000256" key="1">
    <source>
        <dbReference type="ARBA" id="ARBA00004340"/>
    </source>
</evidence>
<evidence type="ECO:0000256" key="2">
    <source>
        <dbReference type="ARBA" id="ARBA00004613"/>
    </source>
</evidence>
<evidence type="ECO:0000313" key="5">
    <source>
        <dbReference type="EMBL" id="RMX65698.1"/>
    </source>
</evidence>
<name>A0A3M6VF89_9STRA</name>
<gene>
    <name evidence="6" type="ORF">DD237_004757</name>
    <name evidence="5" type="ORF">DD238_004038</name>
</gene>
<evidence type="ECO:0000313" key="7">
    <source>
        <dbReference type="Proteomes" id="UP000282087"/>
    </source>
</evidence>
<dbReference type="InterPro" id="IPR045379">
    <property type="entry name" value="Crinkler_N"/>
</dbReference>
<dbReference type="AlphaFoldDB" id="A0A3M6VF89"/>
<evidence type="ECO:0000313" key="8">
    <source>
        <dbReference type="Proteomes" id="UP000286097"/>
    </source>
</evidence>
<dbReference type="EMBL" id="QLLG01000234">
    <property type="protein sequence ID" value="RMX65698.1"/>
    <property type="molecule type" value="Genomic_DNA"/>
</dbReference>
<dbReference type="Proteomes" id="UP000282087">
    <property type="component" value="Unassembled WGS sequence"/>
</dbReference>
<dbReference type="GO" id="GO:0043657">
    <property type="term" value="C:host cell"/>
    <property type="evidence" value="ECO:0007669"/>
    <property type="project" value="UniProtKB-SubCell"/>
</dbReference>
<comment type="subcellular location">
    <subcellularLocation>
        <location evidence="1">Host cell</location>
    </subcellularLocation>
    <subcellularLocation>
        <location evidence="2">Secreted</location>
    </subcellularLocation>
</comment>
<keyword evidence="7" id="KW-1185">Reference proteome</keyword>
<dbReference type="VEuPathDB" id="FungiDB:DD237_004757"/>
<evidence type="ECO:0000259" key="4">
    <source>
        <dbReference type="Pfam" id="PF20147"/>
    </source>
</evidence>
<dbReference type="GO" id="GO:0005576">
    <property type="term" value="C:extracellular region"/>
    <property type="evidence" value="ECO:0007669"/>
    <property type="project" value="UniProtKB-SubCell"/>
</dbReference>
<protein>
    <recommendedName>
        <fullName evidence="4">Crinkler effector protein N-terminal domain-containing protein</fullName>
    </recommendedName>
</protein>
<evidence type="ECO:0000313" key="6">
    <source>
        <dbReference type="EMBL" id="RQM14475.1"/>
    </source>
</evidence>
<evidence type="ECO:0000256" key="3">
    <source>
        <dbReference type="ARBA" id="ARBA00022525"/>
    </source>
</evidence>
<dbReference type="Pfam" id="PF20147">
    <property type="entry name" value="Crinkler"/>
    <property type="match status" value="1"/>
</dbReference>
<dbReference type="EMBL" id="QKXF01000201">
    <property type="protein sequence ID" value="RQM14475.1"/>
    <property type="molecule type" value="Genomic_DNA"/>
</dbReference>
<sequence length="96" mass="10789">MYHLLVPVSVTYNLSNSFTNNIYVVFSRSFENLPTKKEIETCAIVGVSGSVFSDRLHNNDFEKVIKAKNPRKITCDASDLQLFPTKIVEGSFVTTL</sequence>
<proteinExistence type="predicted"/>
<dbReference type="Proteomes" id="UP000286097">
    <property type="component" value="Unassembled WGS sequence"/>
</dbReference>
<reference evidence="7 8" key="1">
    <citation type="submission" date="2018-06" db="EMBL/GenBank/DDBJ databases">
        <title>Comparative genomics of downy mildews reveals potential adaptations to biotrophy.</title>
        <authorList>
            <person name="Fletcher K."/>
            <person name="Klosterman S.J."/>
            <person name="Derevnina L."/>
            <person name="Martin F."/>
            <person name="Koike S."/>
            <person name="Reyes Chin-Wo S."/>
            <person name="Mou B."/>
            <person name="Michelmore R."/>
        </authorList>
    </citation>
    <scope>NUCLEOTIDE SEQUENCE [LARGE SCALE GENOMIC DNA]</scope>
    <source>
        <strain evidence="6 8">R13</strain>
        <strain evidence="5 7">R14</strain>
    </source>
</reference>
<organism evidence="5 7">
    <name type="scientific">Peronospora effusa</name>
    <dbReference type="NCBI Taxonomy" id="542832"/>
    <lineage>
        <taxon>Eukaryota</taxon>
        <taxon>Sar</taxon>
        <taxon>Stramenopiles</taxon>
        <taxon>Oomycota</taxon>
        <taxon>Peronosporomycetes</taxon>
        <taxon>Peronosporales</taxon>
        <taxon>Peronosporaceae</taxon>
        <taxon>Peronospora</taxon>
    </lineage>
</organism>
<accession>A0A3M6VF89</accession>
<keyword evidence="3" id="KW-0964">Secreted</keyword>
<feature type="domain" description="Crinkler effector protein N-terminal" evidence="4">
    <location>
        <begin position="41"/>
        <end position="87"/>
    </location>
</feature>